<feature type="transmembrane region" description="Helical" evidence="7">
    <location>
        <begin position="294"/>
        <end position="316"/>
    </location>
</feature>
<dbReference type="RefSeq" id="WP_035179444.1">
    <property type="nucleotide sequence ID" value="NZ_AZFY01000124.1"/>
</dbReference>
<dbReference type="PANTHER" id="PTHR42718">
    <property type="entry name" value="MAJOR FACILITATOR SUPERFAMILY MULTIDRUG TRANSPORTER MFSC"/>
    <property type="match status" value="1"/>
</dbReference>
<feature type="transmembrane region" description="Helical" evidence="7">
    <location>
        <begin position="390"/>
        <end position="411"/>
    </location>
</feature>
<feature type="domain" description="Major facilitator superfamily (MFS) profile" evidence="8">
    <location>
        <begin position="8"/>
        <end position="454"/>
    </location>
</feature>
<keyword evidence="6 7" id="KW-0472">Membrane</keyword>
<dbReference type="Proteomes" id="UP000019488">
    <property type="component" value="Unassembled WGS sequence"/>
</dbReference>
<feature type="transmembrane region" description="Helical" evidence="7">
    <location>
        <begin position="78"/>
        <end position="97"/>
    </location>
</feature>
<keyword evidence="3" id="KW-1003">Cell membrane</keyword>
<dbReference type="SUPFAM" id="SSF103473">
    <property type="entry name" value="MFS general substrate transporter"/>
    <property type="match status" value="1"/>
</dbReference>
<dbReference type="PROSITE" id="PS50850">
    <property type="entry name" value="MFS"/>
    <property type="match status" value="1"/>
</dbReference>
<dbReference type="AlphaFoldDB" id="X0PAS1"/>
<feature type="transmembrane region" description="Helical" evidence="7">
    <location>
        <begin position="196"/>
        <end position="215"/>
    </location>
</feature>
<accession>X0PAS1</accession>
<evidence type="ECO:0000313" key="9">
    <source>
        <dbReference type="EMBL" id="GAF36598.1"/>
    </source>
</evidence>
<dbReference type="eggNOG" id="COG2814">
    <property type="taxonomic scope" value="Bacteria"/>
</dbReference>
<dbReference type="InterPro" id="IPR011701">
    <property type="entry name" value="MFS"/>
</dbReference>
<sequence>MTRSVSLKLYLSIVATGLMAFCGVLIETAMNVTFPTLMAQFDVNTATIQWLTTGYLLIVSIFVPISGFLKRRFTTKQLFLTANFTFILGLIICSVTNQFSVLLIGRLIQGCGTGIALPLMFNIILEQAPLDKIGFLMGIGTLVTAIAPAIGPTYGGLLVGINWHYIFMILLVFMVISLVLGLFSIKQVTEVKKIKLDLFSWFTIAVFFAGAILAFNSVATSLISALVYGIVGMIGLGLFIHRSLTVANPLVNLRLFKNHSFDFHLTGFLIAQIMNVGTAFVLPNYLQLVNHVNSLTAGMLLLPGAALGAVLAPFSGKLYDSMGPGKPIRLGLTIQMLGLLLLFATALTANKWIVLIGYIMVMLGTGFSMGNIMTNGLAQLSEKDNTDGNAIFNTLQQFAGALGTAVVSLIVSLSQVKADFTHSTAIGSQHAFLLLVVLEVISIWMLIMGMRKKQSTD</sequence>
<feature type="transmembrane region" description="Helical" evidence="7">
    <location>
        <begin position="163"/>
        <end position="184"/>
    </location>
</feature>
<dbReference type="Gene3D" id="1.20.1250.20">
    <property type="entry name" value="MFS general substrate transporter like domains"/>
    <property type="match status" value="1"/>
</dbReference>
<dbReference type="PANTHER" id="PTHR42718:SF43">
    <property type="entry name" value="LINCOMYCIN RESISTANCE PROTEIN LMRB"/>
    <property type="match status" value="1"/>
</dbReference>
<dbReference type="OrthoDB" id="9816041at2"/>
<keyword evidence="5 7" id="KW-1133">Transmembrane helix</keyword>
<feature type="transmembrane region" description="Helical" evidence="7">
    <location>
        <begin position="261"/>
        <end position="282"/>
    </location>
</feature>
<reference evidence="9" key="1">
    <citation type="journal article" date="2014" name="Genome Announc.">
        <title>Draft Genome Sequences of Two Lactobacillus Strains, L. farraginis JCM 14108T and L. composti JCM 14202T, Isolated from Compost of Distilled Shochu Residue.</title>
        <authorList>
            <person name="Yuki M."/>
            <person name="Oshima K."/>
            <person name="Suda W."/>
            <person name="Kitahara M."/>
            <person name="Kitamura K."/>
            <person name="Iida T."/>
            <person name="Hattori M."/>
            <person name="Ohkuma M."/>
        </authorList>
    </citation>
    <scope>NUCLEOTIDE SEQUENCE [LARGE SCALE GENOMIC DNA]</scope>
    <source>
        <strain evidence="9">JCM 14108</strain>
    </source>
</reference>
<evidence type="ECO:0000256" key="1">
    <source>
        <dbReference type="ARBA" id="ARBA00004651"/>
    </source>
</evidence>
<dbReference type="GO" id="GO:0022857">
    <property type="term" value="F:transmembrane transporter activity"/>
    <property type="evidence" value="ECO:0007669"/>
    <property type="project" value="InterPro"/>
</dbReference>
<comment type="caution">
    <text evidence="9">The sequence shown here is derived from an EMBL/GenBank/DDBJ whole genome shotgun (WGS) entry which is preliminary data.</text>
</comment>
<evidence type="ECO:0000256" key="2">
    <source>
        <dbReference type="ARBA" id="ARBA00022448"/>
    </source>
</evidence>
<dbReference type="Gene3D" id="1.20.1720.10">
    <property type="entry name" value="Multidrug resistance protein D"/>
    <property type="match status" value="1"/>
</dbReference>
<dbReference type="NCBIfam" id="TIGR00711">
    <property type="entry name" value="efflux_EmrB"/>
    <property type="match status" value="1"/>
</dbReference>
<evidence type="ECO:0000256" key="6">
    <source>
        <dbReference type="ARBA" id="ARBA00023136"/>
    </source>
</evidence>
<comment type="subcellular location">
    <subcellularLocation>
        <location evidence="1">Cell membrane</location>
        <topology evidence="1">Multi-pass membrane protein</topology>
    </subcellularLocation>
</comment>
<dbReference type="InterPro" id="IPR036259">
    <property type="entry name" value="MFS_trans_sf"/>
</dbReference>
<gene>
    <name evidence="9" type="ORF">JCM14108_1571</name>
</gene>
<dbReference type="PRINTS" id="PR01036">
    <property type="entry name" value="TCRTETB"/>
</dbReference>
<feature type="transmembrane region" description="Helical" evidence="7">
    <location>
        <begin position="221"/>
        <end position="240"/>
    </location>
</feature>
<dbReference type="Pfam" id="PF07690">
    <property type="entry name" value="MFS_1"/>
    <property type="match status" value="1"/>
</dbReference>
<name>X0PAS1_9LACO</name>
<dbReference type="EMBL" id="BAKI01000014">
    <property type="protein sequence ID" value="GAF36598.1"/>
    <property type="molecule type" value="Genomic_DNA"/>
</dbReference>
<organism evidence="9 10">
    <name type="scientific">Lentilactobacillus farraginis DSM 18382 = JCM 14108</name>
    <dbReference type="NCBI Taxonomy" id="1423743"/>
    <lineage>
        <taxon>Bacteria</taxon>
        <taxon>Bacillati</taxon>
        <taxon>Bacillota</taxon>
        <taxon>Bacilli</taxon>
        <taxon>Lactobacillales</taxon>
        <taxon>Lactobacillaceae</taxon>
        <taxon>Lentilactobacillus</taxon>
    </lineage>
</organism>
<feature type="transmembrane region" description="Helical" evidence="7">
    <location>
        <begin position="328"/>
        <end position="349"/>
    </location>
</feature>
<proteinExistence type="predicted"/>
<dbReference type="InterPro" id="IPR020846">
    <property type="entry name" value="MFS_dom"/>
</dbReference>
<dbReference type="GO" id="GO:0005886">
    <property type="term" value="C:plasma membrane"/>
    <property type="evidence" value="ECO:0007669"/>
    <property type="project" value="UniProtKB-SubCell"/>
</dbReference>
<feature type="transmembrane region" description="Helical" evidence="7">
    <location>
        <begin position="133"/>
        <end position="151"/>
    </location>
</feature>
<evidence type="ECO:0000256" key="5">
    <source>
        <dbReference type="ARBA" id="ARBA00022989"/>
    </source>
</evidence>
<dbReference type="STRING" id="1423743.FD41_GL001041"/>
<evidence type="ECO:0000256" key="3">
    <source>
        <dbReference type="ARBA" id="ARBA00022475"/>
    </source>
</evidence>
<evidence type="ECO:0000259" key="8">
    <source>
        <dbReference type="PROSITE" id="PS50850"/>
    </source>
</evidence>
<keyword evidence="2" id="KW-0813">Transport</keyword>
<evidence type="ECO:0000256" key="4">
    <source>
        <dbReference type="ARBA" id="ARBA00022692"/>
    </source>
</evidence>
<feature type="transmembrane region" description="Helical" evidence="7">
    <location>
        <begin position="355"/>
        <end position="378"/>
    </location>
</feature>
<feature type="transmembrane region" description="Helical" evidence="7">
    <location>
        <begin position="7"/>
        <end position="26"/>
    </location>
</feature>
<keyword evidence="4 7" id="KW-0812">Transmembrane</keyword>
<evidence type="ECO:0000313" key="10">
    <source>
        <dbReference type="Proteomes" id="UP000019488"/>
    </source>
</evidence>
<feature type="transmembrane region" description="Helical" evidence="7">
    <location>
        <begin position="103"/>
        <end position="121"/>
    </location>
</feature>
<dbReference type="InterPro" id="IPR004638">
    <property type="entry name" value="EmrB-like"/>
</dbReference>
<protein>
    <submittedName>
        <fullName evidence="9">Multidrug resistance protein B</fullName>
    </submittedName>
</protein>
<evidence type="ECO:0000256" key="7">
    <source>
        <dbReference type="SAM" id="Phobius"/>
    </source>
</evidence>
<feature type="transmembrane region" description="Helical" evidence="7">
    <location>
        <begin position="431"/>
        <end position="450"/>
    </location>
</feature>
<feature type="transmembrane region" description="Helical" evidence="7">
    <location>
        <begin position="46"/>
        <end position="66"/>
    </location>
</feature>